<dbReference type="EMBL" id="BFAD01000006">
    <property type="protein sequence ID" value="GBE84813.1"/>
    <property type="molecule type" value="Genomic_DNA"/>
</dbReference>
<dbReference type="RefSeq" id="XP_027615726.1">
    <property type="nucleotide sequence ID" value="XM_027759925.1"/>
</dbReference>
<dbReference type="InParanoid" id="A0A401GRH6"/>
<dbReference type="AlphaFoldDB" id="A0A401GRH6"/>
<proteinExistence type="predicted"/>
<name>A0A401GRH6_9APHY</name>
<gene>
    <name evidence="1" type="ORF">SCP_0607930</name>
</gene>
<accession>A0A401GRH6</accession>
<reference evidence="1 2" key="1">
    <citation type="journal article" date="2018" name="Sci. Rep.">
        <title>Genome sequence of the cauliflower mushroom Sparassis crispa (Hanabiratake) and its association with beneficial usage.</title>
        <authorList>
            <person name="Kiyama R."/>
            <person name="Furutani Y."/>
            <person name="Kawaguchi K."/>
            <person name="Nakanishi T."/>
        </authorList>
    </citation>
    <scope>NUCLEOTIDE SEQUENCE [LARGE SCALE GENOMIC DNA]</scope>
</reference>
<comment type="caution">
    <text evidence="1">The sequence shown here is derived from an EMBL/GenBank/DDBJ whole genome shotgun (WGS) entry which is preliminary data.</text>
</comment>
<dbReference type="GeneID" id="38781730"/>
<organism evidence="1 2">
    <name type="scientific">Sparassis crispa</name>
    <dbReference type="NCBI Taxonomy" id="139825"/>
    <lineage>
        <taxon>Eukaryota</taxon>
        <taxon>Fungi</taxon>
        <taxon>Dikarya</taxon>
        <taxon>Basidiomycota</taxon>
        <taxon>Agaricomycotina</taxon>
        <taxon>Agaricomycetes</taxon>
        <taxon>Polyporales</taxon>
        <taxon>Sparassidaceae</taxon>
        <taxon>Sparassis</taxon>
    </lineage>
</organism>
<sequence>MAAVRSDLAEHKLIGRPSATFNGSAFQRFSFVPGGNLPPAFRATEIRWYRAGIRRPSPFKSQVLWPDLEHATRCRNKIDPLAIRRKYSRRPRKRIPLFE</sequence>
<evidence type="ECO:0000313" key="2">
    <source>
        <dbReference type="Proteomes" id="UP000287166"/>
    </source>
</evidence>
<dbReference type="Proteomes" id="UP000287166">
    <property type="component" value="Unassembled WGS sequence"/>
</dbReference>
<protein>
    <submittedName>
        <fullName evidence="1">Uncharacterized protein</fullName>
    </submittedName>
</protein>
<evidence type="ECO:0000313" key="1">
    <source>
        <dbReference type="EMBL" id="GBE84813.1"/>
    </source>
</evidence>
<keyword evidence="2" id="KW-1185">Reference proteome</keyword>